<organism evidence="4 5">
    <name type="scientific">Paracoccus aestuariivivens</name>
    <dbReference type="NCBI Taxonomy" id="1820333"/>
    <lineage>
        <taxon>Bacteria</taxon>
        <taxon>Pseudomonadati</taxon>
        <taxon>Pseudomonadota</taxon>
        <taxon>Alphaproteobacteria</taxon>
        <taxon>Rhodobacterales</taxon>
        <taxon>Paracoccaceae</taxon>
        <taxon>Paracoccus</taxon>
    </lineage>
</organism>
<dbReference type="Gene3D" id="2.60.120.10">
    <property type="entry name" value="Jelly Rolls"/>
    <property type="match status" value="2"/>
</dbReference>
<reference evidence="4 5" key="1">
    <citation type="submission" date="2019-11" db="EMBL/GenBank/DDBJ databases">
        <authorList>
            <person name="Dong K."/>
        </authorList>
    </citation>
    <scope>NUCLEOTIDE SEQUENCE [LARGE SCALE GENOMIC DNA]</scope>
    <source>
        <strain evidence="4 5">NBRC 111993</strain>
    </source>
</reference>
<dbReference type="OrthoDB" id="9804366at2"/>
<dbReference type="PROSITE" id="PS50042">
    <property type="entry name" value="CNMP_BINDING_3"/>
    <property type="match status" value="2"/>
</dbReference>
<proteinExistence type="predicted"/>
<gene>
    <name evidence="4" type="ORF">GL286_20490</name>
</gene>
<dbReference type="EMBL" id="WMIE01000027">
    <property type="protein sequence ID" value="MTH80084.1"/>
    <property type="molecule type" value="Genomic_DNA"/>
</dbReference>
<feature type="region of interest" description="Disordered" evidence="2">
    <location>
        <begin position="285"/>
        <end position="304"/>
    </location>
</feature>
<keyword evidence="4" id="KW-0808">Transferase</keyword>
<dbReference type="InterPro" id="IPR000595">
    <property type="entry name" value="cNMP-bd_dom"/>
</dbReference>
<dbReference type="AlphaFoldDB" id="A0A6L6JIW9"/>
<dbReference type="Pfam" id="PF00027">
    <property type="entry name" value="cNMP_binding"/>
    <property type="match status" value="2"/>
</dbReference>
<dbReference type="InterPro" id="IPR015421">
    <property type="entry name" value="PyrdxlP-dep_Trfase_major"/>
</dbReference>
<evidence type="ECO:0000259" key="3">
    <source>
        <dbReference type="PROSITE" id="PS50042"/>
    </source>
</evidence>
<dbReference type="Pfam" id="PF00266">
    <property type="entry name" value="Aminotran_5"/>
    <property type="match status" value="1"/>
</dbReference>
<comment type="caution">
    <text evidence="4">The sequence shown here is derived from an EMBL/GenBank/DDBJ whole genome shotgun (WGS) entry which is preliminary data.</text>
</comment>
<dbReference type="InterPro" id="IPR000192">
    <property type="entry name" value="Aminotrans_V_dom"/>
</dbReference>
<evidence type="ECO:0000313" key="4">
    <source>
        <dbReference type="EMBL" id="MTH80084.1"/>
    </source>
</evidence>
<evidence type="ECO:0000256" key="2">
    <source>
        <dbReference type="SAM" id="MobiDB-lite"/>
    </source>
</evidence>
<protein>
    <submittedName>
        <fullName evidence="4">Aminotransferase class V-fold PLP-dependent enzyme</fullName>
    </submittedName>
</protein>
<evidence type="ECO:0000313" key="5">
    <source>
        <dbReference type="Proteomes" id="UP000478183"/>
    </source>
</evidence>
<dbReference type="InterPro" id="IPR015424">
    <property type="entry name" value="PyrdxlP-dep_Trfase"/>
</dbReference>
<dbReference type="SUPFAM" id="SSF53383">
    <property type="entry name" value="PLP-dependent transferases"/>
    <property type="match status" value="1"/>
</dbReference>
<dbReference type="Gene3D" id="3.40.640.10">
    <property type="entry name" value="Type I PLP-dependent aspartate aminotransferase-like (Major domain)"/>
    <property type="match status" value="1"/>
</dbReference>
<dbReference type="PANTHER" id="PTHR43686:SF1">
    <property type="entry name" value="AMINOTRAN_5 DOMAIN-CONTAINING PROTEIN"/>
    <property type="match status" value="1"/>
</dbReference>
<accession>A0A6L6JIW9</accession>
<feature type="domain" description="Cyclic nucleotide-binding" evidence="3">
    <location>
        <begin position="174"/>
        <end position="246"/>
    </location>
</feature>
<name>A0A6L6JIW9_9RHOB</name>
<keyword evidence="5" id="KW-1185">Reference proteome</keyword>
<dbReference type="SMART" id="SM00100">
    <property type="entry name" value="cNMP"/>
    <property type="match status" value="1"/>
</dbReference>
<dbReference type="PANTHER" id="PTHR43686">
    <property type="entry name" value="SULFURTRANSFERASE-RELATED"/>
    <property type="match status" value="1"/>
</dbReference>
<sequence>MVNARLLGRLHDPEGQMSCPQGWQEHFLSAGDALFDQDRLADRLFLIADGCLETTFDGGTLDQLGRGDVLIGPSAFEGLGDHPATVSAVTASKLYSLEVPDLVKLKGDSPEVYDRFLAAALRDACYRLDHAKQSVGFHGMGADLRRRVAAPRSFSPPRMFPFPRGTGAVFAEEADATPMPRFAPKGHILFREGALVRSIHLLVSGDVAIHRQSPQTVTTLAAGSLLDAAPCVAGEKRTTTAVALADTWFFEFRLAASYASTCDHAVKEAVLAPLHGWLRQSHFSPDGVRGGQAGSPDSIAANPDEICRAGHPVNGSTANTADDEFADHCKLIRESLIGKDVAIETPFGRKKMVYADYTASGRSLTFIEDFLRERVLPLYANTHTEASASGAQTTRLREEARAAVASSVNATEVDEVIFVGSGSTAAINRLVDILGLRTAKAGEVRSDRAVVFIGPYEHHSNILPWRHSEADVVEIPLDDAGGLDLVALRHALQQYSDRPLRIGSFSAASNVTGILTPVDEVTTLLHAHGALSFWDYAAAAPYLSIDMNPAQEGARKDAVFISPHKFVGGPGTPGVLVVKRHLIQSRIPTNPGGGTVDYVTSSDAEYSESVTHREESGTPAIIESIRCGLAFRLKDQVGAYHIHQAERRYAQAAIDSWSKNPNIRILGPAKADRLSIVSFLIRHGRGYLHHNFVVAVLNDLFGLQARGGCSCAGPYGARLLGLDDSASAAFRELTLQGLNCYKPGWARVNFNYFICEEEFSYIVEAVHLVATHGHALLPEYHLDPASGLWTHRSGTASRLASLSDLVVANGSARWAPAAMVAGDAVLVRQLEMARKTLASAADAAPKQSALPNLSSLERDWRWFSLSNEQAFGPQGFDFVDGPQAERERIFDNTLTAESGMQDVAYGRTERQVSIRPEISTAGKASLRRAAPC</sequence>
<dbReference type="SUPFAM" id="SSF51206">
    <property type="entry name" value="cAMP-binding domain-like"/>
    <property type="match status" value="2"/>
</dbReference>
<dbReference type="InterPro" id="IPR015422">
    <property type="entry name" value="PyrdxlP-dep_Trfase_small"/>
</dbReference>
<dbReference type="InterPro" id="IPR014710">
    <property type="entry name" value="RmlC-like_jellyroll"/>
</dbReference>
<dbReference type="Proteomes" id="UP000478183">
    <property type="component" value="Unassembled WGS sequence"/>
</dbReference>
<dbReference type="CDD" id="cd00038">
    <property type="entry name" value="CAP_ED"/>
    <property type="match status" value="2"/>
</dbReference>
<dbReference type="InterPro" id="IPR018490">
    <property type="entry name" value="cNMP-bd_dom_sf"/>
</dbReference>
<dbReference type="Gene3D" id="3.90.1150.10">
    <property type="entry name" value="Aspartate Aminotransferase, domain 1"/>
    <property type="match status" value="1"/>
</dbReference>
<dbReference type="GO" id="GO:0008483">
    <property type="term" value="F:transaminase activity"/>
    <property type="evidence" value="ECO:0007669"/>
    <property type="project" value="UniProtKB-KW"/>
</dbReference>
<keyword evidence="1" id="KW-0663">Pyridoxal phosphate</keyword>
<evidence type="ECO:0000256" key="1">
    <source>
        <dbReference type="ARBA" id="ARBA00022898"/>
    </source>
</evidence>
<feature type="domain" description="Cyclic nucleotide-binding" evidence="3">
    <location>
        <begin position="26"/>
        <end position="123"/>
    </location>
</feature>
<keyword evidence="4" id="KW-0032">Aminotransferase</keyword>